<evidence type="ECO:0000256" key="9">
    <source>
        <dbReference type="ARBA" id="ARBA00047754"/>
    </source>
</evidence>
<feature type="domain" description="Ribonucleotide reductase large subunit C-terminal" evidence="11">
    <location>
        <begin position="1"/>
        <end position="441"/>
    </location>
</feature>
<dbReference type="Gene3D" id="3.20.70.20">
    <property type="match status" value="1"/>
</dbReference>
<dbReference type="Proteomes" id="UP000885847">
    <property type="component" value="Unassembled WGS sequence"/>
</dbReference>
<organism evidence="12">
    <name type="scientific">candidate division WOR-3 bacterium</name>
    <dbReference type="NCBI Taxonomy" id="2052148"/>
    <lineage>
        <taxon>Bacteria</taxon>
        <taxon>Bacteria division WOR-3</taxon>
    </lineage>
</organism>
<dbReference type="NCBIfam" id="TIGR02504">
    <property type="entry name" value="NrdJ_Z"/>
    <property type="match status" value="1"/>
</dbReference>
<dbReference type="EMBL" id="DQWE01000088">
    <property type="protein sequence ID" value="HDI82541.1"/>
    <property type="molecule type" value="Genomic_DNA"/>
</dbReference>
<evidence type="ECO:0000256" key="7">
    <source>
        <dbReference type="ARBA" id="ARBA00023157"/>
    </source>
</evidence>
<dbReference type="InterPro" id="IPR050862">
    <property type="entry name" value="RdRp_reductase_class-2"/>
</dbReference>
<feature type="non-terminal residue" evidence="12">
    <location>
        <position position="1"/>
    </location>
</feature>
<comment type="catalytic activity">
    <reaction evidence="9 10">
        <text>a 2'-deoxyribonucleoside 5'-diphosphate + [thioredoxin]-disulfide + H2O = a ribonucleoside 5'-diphosphate + [thioredoxin]-dithiol</text>
        <dbReference type="Rhea" id="RHEA:23252"/>
        <dbReference type="Rhea" id="RHEA-COMP:10698"/>
        <dbReference type="Rhea" id="RHEA-COMP:10700"/>
        <dbReference type="ChEBI" id="CHEBI:15377"/>
        <dbReference type="ChEBI" id="CHEBI:29950"/>
        <dbReference type="ChEBI" id="CHEBI:50058"/>
        <dbReference type="ChEBI" id="CHEBI:57930"/>
        <dbReference type="ChEBI" id="CHEBI:73316"/>
        <dbReference type="EC" id="1.17.4.1"/>
    </reaction>
</comment>
<keyword evidence="6 10" id="KW-0560">Oxidoreductase</keyword>
<protein>
    <recommendedName>
        <fullName evidence="10">Vitamin B12-dependent ribonucleotide reductase</fullName>
        <ecNumber evidence="10">1.17.4.1</ecNumber>
    </recommendedName>
</protein>
<sequence length="491" mass="54742">KTGGGTGFTFTHLRPKNDVVKSTGGIASGPLSFMRVFDVATDIIKQGGKRRGANMGILRYDHPDIFDFITAKSTEGILSNFNISVAITEEFMKAVENDDEIDLINPRDGKPVRRVKARVIFDLLVYNAWKSGDPGIIFVDRLDRDNPTPHIGHIESTNPCGEQPLLPYEACNLGSINLSKFVKDGKIDYEHLKEVVYTAVHFLDNVIDMSRYPLEQIDRMVRGNRKIGLGVMGFADMLIQLGIPYNSDEALQKAEEIMSFISKTAKEKSRQLAEERGAFPNFKGSVFDQRGEPPIRNATLTTIAPTGTISIIGGCSSGIEPLFAVVYIRNVMEGTELLEVNPYFERIAKEQGFYSEELMREVARTGSVQHVRGIPEKVKRLFVTAHDIHPEWHVRMQAAFQKYVDNAVSKTVNLPYHATPRDVEMIYMLGYKLGVKGITVYRDGSKSEQVIYIGDSRNRTETTPPSVNLNLGNGFLNVDSEYSGGCETCTI</sequence>
<dbReference type="GO" id="GO:0004748">
    <property type="term" value="F:ribonucleoside-diphosphate reductase activity, thioredoxin disulfide as acceptor"/>
    <property type="evidence" value="ECO:0007669"/>
    <property type="project" value="UniProtKB-EC"/>
</dbReference>
<evidence type="ECO:0000259" key="11">
    <source>
        <dbReference type="Pfam" id="PF02867"/>
    </source>
</evidence>
<dbReference type="InterPro" id="IPR013344">
    <property type="entry name" value="RNR_NrdJ/NrdZ"/>
</dbReference>
<dbReference type="EC" id="1.17.4.1" evidence="10"/>
<dbReference type="PRINTS" id="PR01183">
    <property type="entry name" value="RIBORDTASEM1"/>
</dbReference>
<dbReference type="GO" id="GO:0000166">
    <property type="term" value="F:nucleotide binding"/>
    <property type="evidence" value="ECO:0007669"/>
    <property type="project" value="UniProtKB-KW"/>
</dbReference>
<evidence type="ECO:0000256" key="8">
    <source>
        <dbReference type="ARBA" id="ARBA00023285"/>
    </source>
</evidence>
<evidence type="ECO:0000256" key="3">
    <source>
        <dbReference type="ARBA" id="ARBA00022628"/>
    </source>
</evidence>
<keyword evidence="7" id="KW-1015">Disulfide bond</keyword>
<dbReference type="CDD" id="cd02888">
    <property type="entry name" value="RNR_II_dimer"/>
    <property type="match status" value="1"/>
</dbReference>
<comment type="similarity">
    <text evidence="2 10">Belongs to the ribonucleoside diphosphate reductase class-2 family.</text>
</comment>
<evidence type="ECO:0000256" key="10">
    <source>
        <dbReference type="RuleBase" id="RU364064"/>
    </source>
</evidence>
<comment type="caution">
    <text evidence="12">The sequence shown here is derived from an EMBL/GenBank/DDBJ whole genome shotgun (WGS) entry which is preliminary data.</text>
</comment>
<dbReference type="InterPro" id="IPR000788">
    <property type="entry name" value="RNR_lg_C"/>
</dbReference>
<evidence type="ECO:0000256" key="5">
    <source>
        <dbReference type="ARBA" id="ARBA00022741"/>
    </source>
</evidence>
<reference evidence="12" key="1">
    <citation type="journal article" date="2020" name="mSystems">
        <title>Genome- and Community-Level Interaction Insights into Carbon Utilization and Element Cycling Functions of Hydrothermarchaeota in Hydrothermal Sediment.</title>
        <authorList>
            <person name="Zhou Z."/>
            <person name="Liu Y."/>
            <person name="Xu W."/>
            <person name="Pan J."/>
            <person name="Luo Z.H."/>
            <person name="Li M."/>
        </authorList>
    </citation>
    <scope>NUCLEOTIDE SEQUENCE [LARGE SCALE GENOMIC DNA]</scope>
    <source>
        <strain evidence="12">HyVt-102</strain>
    </source>
</reference>
<name>A0A7C0ZDR8_UNCW3</name>
<evidence type="ECO:0000256" key="1">
    <source>
        <dbReference type="ARBA" id="ARBA00001922"/>
    </source>
</evidence>
<dbReference type="GO" id="GO:0071897">
    <property type="term" value="P:DNA biosynthetic process"/>
    <property type="evidence" value="ECO:0007669"/>
    <property type="project" value="UniProtKB-KW"/>
</dbReference>
<comment type="function">
    <text evidence="10">Catalyzes the reduction of ribonucleotides to deoxyribonucleotides. May function to provide a pool of deoxyribonucleotide precursors for DNA repair during oxygen limitation and/or for immediate growth after restoration of oxygen.</text>
</comment>
<dbReference type="PANTHER" id="PTHR43371">
    <property type="entry name" value="VITAMIN B12-DEPENDENT RIBONUCLEOTIDE REDUCTASE"/>
    <property type="match status" value="1"/>
</dbReference>
<keyword evidence="5 10" id="KW-0547">Nucleotide-binding</keyword>
<proteinExistence type="inferred from homology"/>
<keyword evidence="3 10" id="KW-0846">Cobalamin</keyword>
<keyword evidence="8 10" id="KW-0170">Cobalt</keyword>
<comment type="cofactor">
    <cofactor evidence="1 10">
        <name>adenosylcob(III)alamin</name>
        <dbReference type="ChEBI" id="CHEBI:18408"/>
    </cofactor>
</comment>
<gene>
    <name evidence="12" type="ORF">ENF18_01960</name>
</gene>
<evidence type="ECO:0000256" key="2">
    <source>
        <dbReference type="ARBA" id="ARBA00007405"/>
    </source>
</evidence>
<dbReference type="SUPFAM" id="SSF51998">
    <property type="entry name" value="PFL-like glycyl radical enzymes"/>
    <property type="match status" value="1"/>
</dbReference>
<evidence type="ECO:0000313" key="12">
    <source>
        <dbReference type="EMBL" id="HDI82541.1"/>
    </source>
</evidence>
<evidence type="ECO:0000256" key="6">
    <source>
        <dbReference type="ARBA" id="ARBA00023002"/>
    </source>
</evidence>
<evidence type="ECO:0000256" key="4">
    <source>
        <dbReference type="ARBA" id="ARBA00022634"/>
    </source>
</evidence>
<dbReference type="Pfam" id="PF02867">
    <property type="entry name" value="Ribonuc_red_lgC"/>
    <property type="match status" value="1"/>
</dbReference>
<dbReference type="AlphaFoldDB" id="A0A7C0ZDR8"/>
<dbReference type="GO" id="GO:0031419">
    <property type="term" value="F:cobalamin binding"/>
    <property type="evidence" value="ECO:0007669"/>
    <property type="project" value="UniProtKB-KW"/>
</dbReference>
<accession>A0A7C0ZDR8</accession>
<dbReference type="PANTHER" id="PTHR43371:SF1">
    <property type="entry name" value="RIBONUCLEOSIDE-DIPHOSPHATE REDUCTASE"/>
    <property type="match status" value="1"/>
</dbReference>
<keyword evidence="4 10" id="KW-0237">DNA synthesis</keyword>